<name>A0ABW8TPI7_9CLOT</name>
<evidence type="ECO:0000313" key="2">
    <source>
        <dbReference type="Proteomes" id="UP001623661"/>
    </source>
</evidence>
<evidence type="ECO:0000313" key="1">
    <source>
        <dbReference type="EMBL" id="MFL0267106.1"/>
    </source>
</evidence>
<organism evidence="1 2">
    <name type="scientific">Candidatus Clostridium radicumherbarum</name>
    <dbReference type="NCBI Taxonomy" id="3381662"/>
    <lineage>
        <taxon>Bacteria</taxon>
        <taxon>Bacillati</taxon>
        <taxon>Bacillota</taxon>
        <taxon>Clostridia</taxon>
        <taxon>Eubacteriales</taxon>
        <taxon>Clostridiaceae</taxon>
        <taxon>Clostridium</taxon>
    </lineage>
</organism>
<gene>
    <name evidence="1" type="ORF">ACJDUH_03240</name>
</gene>
<protein>
    <submittedName>
        <fullName evidence="1">Uncharacterized protein</fullName>
    </submittedName>
</protein>
<dbReference type="EMBL" id="JBJHZY010000001">
    <property type="protein sequence ID" value="MFL0267106.1"/>
    <property type="molecule type" value="Genomic_DNA"/>
</dbReference>
<comment type="caution">
    <text evidence="1">The sequence shown here is derived from an EMBL/GenBank/DDBJ whole genome shotgun (WGS) entry which is preliminary data.</text>
</comment>
<reference evidence="1 2" key="1">
    <citation type="submission" date="2024-11" db="EMBL/GenBank/DDBJ databases">
        <authorList>
            <person name="Heng Y.C."/>
            <person name="Lim A.C.H."/>
            <person name="Lee J.K.Y."/>
            <person name="Kittelmann S."/>
        </authorList>
    </citation>
    <scope>NUCLEOTIDE SEQUENCE [LARGE SCALE GENOMIC DNA]</scope>
    <source>
        <strain evidence="1 2">WILCCON 0202</strain>
    </source>
</reference>
<dbReference type="Proteomes" id="UP001623661">
    <property type="component" value="Unassembled WGS sequence"/>
</dbReference>
<keyword evidence="2" id="KW-1185">Reference proteome</keyword>
<accession>A0ABW8TPI7</accession>
<sequence>MFKIEDILSGDFTSYPEETRKIMEEYTEKLREAIKGELTKDLADKMLKDVDKSNETFMNILTEILDKGCKGFNKMSTRTLLNLYFEKKSNEDFMKLLENIN</sequence>
<dbReference type="RefSeq" id="WP_406763714.1">
    <property type="nucleotide sequence ID" value="NZ_JBJHZY010000001.1"/>
</dbReference>
<proteinExistence type="predicted"/>